<evidence type="ECO:0000313" key="1">
    <source>
        <dbReference type="EMBL" id="SFC48413.1"/>
    </source>
</evidence>
<organism evidence="1 2">
    <name type="scientific">Marinospirillum celere</name>
    <dbReference type="NCBI Taxonomy" id="1122252"/>
    <lineage>
        <taxon>Bacteria</taxon>
        <taxon>Pseudomonadati</taxon>
        <taxon>Pseudomonadota</taxon>
        <taxon>Gammaproteobacteria</taxon>
        <taxon>Oceanospirillales</taxon>
        <taxon>Oceanospirillaceae</taxon>
        <taxon>Marinospirillum</taxon>
    </lineage>
</organism>
<dbReference type="InterPro" id="IPR007711">
    <property type="entry name" value="HigB-1"/>
</dbReference>
<dbReference type="Gene3D" id="3.30.2310.20">
    <property type="entry name" value="RelE-like"/>
    <property type="match status" value="1"/>
</dbReference>
<dbReference type="Pfam" id="PF05015">
    <property type="entry name" value="HigB-like_toxin"/>
    <property type="match status" value="1"/>
</dbReference>
<dbReference type="InterPro" id="IPR035093">
    <property type="entry name" value="RelE/ParE_toxin_dom_sf"/>
</dbReference>
<sequence length="92" mass="10259">MIRSFKHKGLAKFFKSGSTAGIQAAHAKRLRLILGRLNAASDAKDMDLPGLRLHELSGNRVGIWSVTVSGNWRVTFRFEDGGAEIVNYEDYH</sequence>
<evidence type="ECO:0000313" key="2">
    <source>
        <dbReference type="Proteomes" id="UP000199058"/>
    </source>
</evidence>
<dbReference type="Proteomes" id="UP000199058">
    <property type="component" value="Unassembled WGS sequence"/>
</dbReference>
<dbReference type="PANTHER" id="PTHR40266:SF2">
    <property type="entry name" value="TOXIN HIGB-1"/>
    <property type="match status" value="1"/>
</dbReference>
<proteinExistence type="predicted"/>
<keyword evidence="2" id="KW-1185">Reference proteome</keyword>
<dbReference type="AlphaFoldDB" id="A0A1I1JRC3"/>
<dbReference type="PANTHER" id="PTHR40266">
    <property type="entry name" value="TOXIN HIGB-1"/>
    <property type="match status" value="1"/>
</dbReference>
<dbReference type="SUPFAM" id="SSF143011">
    <property type="entry name" value="RelE-like"/>
    <property type="match status" value="1"/>
</dbReference>
<reference evidence="1 2" key="1">
    <citation type="submission" date="2016-10" db="EMBL/GenBank/DDBJ databases">
        <authorList>
            <person name="de Groot N.N."/>
        </authorList>
    </citation>
    <scope>NUCLEOTIDE SEQUENCE [LARGE SCALE GENOMIC DNA]</scope>
    <source>
        <strain evidence="1 2">DSM 18438</strain>
    </source>
</reference>
<gene>
    <name evidence="1" type="ORF">SAMN05660443_2823</name>
</gene>
<protein>
    <submittedName>
        <fullName evidence="1">Proteic killer suppression protein</fullName>
    </submittedName>
</protein>
<dbReference type="OrthoDB" id="9801102at2"/>
<dbReference type="EMBL" id="FOLH01000007">
    <property type="protein sequence ID" value="SFC48413.1"/>
    <property type="molecule type" value="Genomic_DNA"/>
</dbReference>
<dbReference type="RefSeq" id="WP_091964992.1">
    <property type="nucleotide sequence ID" value="NZ_FOLH01000007.1"/>
</dbReference>
<dbReference type="STRING" id="1122252.SAMN05660443_2823"/>
<accession>A0A1I1JRC3</accession>
<name>A0A1I1JRC3_9GAMM</name>